<comment type="caution">
    <text evidence="2">The sequence shown here is derived from an EMBL/GenBank/DDBJ whole genome shotgun (WGS) entry which is preliminary data.</text>
</comment>
<feature type="compositionally biased region" description="Polar residues" evidence="1">
    <location>
        <begin position="1"/>
        <end position="11"/>
    </location>
</feature>
<dbReference type="EMBL" id="AVOT02043613">
    <property type="protein sequence ID" value="MBW0539022.1"/>
    <property type="molecule type" value="Genomic_DNA"/>
</dbReference>
<organism evidence="2 3">
    <name type="scientific">Austropuccinia psidii MF-1</name>
    <dbReference type="NCBI Taxonomy" id="1389203"/>
    <lineage>
        <taxon>Eukaryota</taxon>
        <taxon>Fungi</taxon>
        <taxon>Dikarya</taxon>
        <taxon>Basidiomycota</taxon>
        <taxon>Pucciniomycotina</taxon>
        <taxon>Pucciniomycetes</taxon>
        <taxon>Pucciniales</taxon>
        <taxon>Sphaerophragmiaceae</taxon>
        <taxon>Austropuccinia</taxon>
    </lineage>
</organism>
<dbReference type="Proteomes" id="UP000765509">
    <property type="component" value="Unassembled WGS sequence"/>
</dbReference>
<gene>
    <name evidence="2" type="ORF">O181_078737</name>
</gene>
<accession>A0A9Q3IFV3</accession>
<reference evidence="2" key="1">
    <citation type="submission" date="2021-03" db="EMBL/GenBank/DDBJ databases">
        <title>Draft genome sequence of rust myrtle Austropuccinia psidii MF-1, a brazilian biotype.</title>
        <authorList>
            <person name="Quecine M.C."/>
            <person name="Pachon D.M.R."/>
            <person name="Bonatelli M.L."/>
            <person name="Correr F.H."/>
            <person name="Franceschini L.M."/>
            <person name="Leite T.F."/>
            <person name="Margarido G.R.A."/>
            <person name="Almeida C.A."/>
            <person name="Ferrarezi J.A."/>
            <person name="Labate C.A."/>
        </authorList>
    </citation>
    <scope>NUCLEOTIDE SEQUENCE</scope>
    <source>
        <strain evidence="2">MF-1</strain>
    </source>
</reference>
<protein>
    <submittedName>
        <fullName evidence="2">Uncharacterized protein</fullName>
    </submittedName>
</protein>
<sequence length="167" mass="18196">MPKNPGNSTESNELKASAPESGSEISNMVSSHELGIEVEILAHESNPDPPVLPYCEHQGILNICSLPKPDTFVIGFILAQPPSSQKLNFKSCEKENTVEPCAPTEDSGKDDIIFSGEVDIISKEKFVSNIAQTIPRLKKIQNDSKIPDYVCQKIPEAMSLLKNGFGL</sequence>
<evidence type="ECO:0000256" key="1">
    <source>
        <dbReference type="SAM" id="MobiDB-lite"/>
    </source>
</evidence>
<keyword evidence="3" id="KW-1185">Reference proteome</keyword>
<dbReference type="AlphaFoldDB" id="A0A9Q3IFV3"/>
<evidence type="ECO:0000313" key="2">
    <source>
        <dbReference type="EMBL" id="MBW0539022.1"/>
    </source>
</evidence>
<feature type="region of interest" description="Disordered" evidence="1">
    <location>
        <begin position="1"/>
        <end position="27"/>
    </location>
</feature>
<evidence type="ECO:0000313" key="3">
    <source>
        <dbReference type="Proteomes" id="UP000765509"/>
    </source>
</evidence>
<proteinExistence type="predicted"/>
<name>A0A9Q3IFV3_9BASI</name>